<protein>
    <submittedName>
        <fullName evidence="3">Hypothetical_protein</fullName>
    </submittedName>
</protein>
<accession>A0AA86P9Y8</accession>
<evidence type="ECO:0000313" key="3">
    <source>
        <dbReference type="EMBL" id="CAL6019801.1"/>
    </source>
</evidence>
<evidence type="ECO:0000313" key="1">
    <source>
        <dbReference type="EMBL" id="CAI9934861.1"/>
    </source>
</evidence>
<reference evidence="1" key="1">
    <citation type="submission" date="2023-06" db="EMBL/GenBank/DDBJ databases">
        <authorList>
            <person name="Kurt Z."/>
        </authorList>
    </citation>
    <scope>NUCLEOTIDE SEQUENCE</scope>
</reference>
<sequence>MNTRIELVRFDLFRWYILRQRTSFAFQLFAAGFQRIRSAEKILRFHNFSGTLQIRSKIAEYQSYKYRGVMRNCSWKREILRIQLCIFLNIIQIVFDKLQNLHVFPKIIVVVNTLLFNCVPL</sequence>
<dbReference type="EMBL" id="CAXDID020000084">
    <property type="protein sequence ID" value="CAL6019801.1"/>
    <property type="molecule type" value="Genomic_DNA"/>
</dbReference>
<dbReference type="EMBL" id="CAXDID020000084">
    <property type="protein sequence ID" value="CAL6019807.1"/>
    <property type="molecule type" value="Genomic_DNA"/>
</dbReference>
<evidence type="ECO:0000313" key="2">
    <source>
        <dbReference type="EMBL" id="CAI9934864.1"/>
    </source>
</evidence>
<evidence type="ECO:0000313" key="4">
    <source>
        <dbReference type="EMBL" id="CAL6019807.1"/>
    </source>
</evidence>
<dbReference type="AlphaFoldDB" id="A0AA86P9Y8"/>
<organism evidence="1">
    <name type="scientific">Hexamita inflata</name>
    <dbReference type="NCBI Taxonomy" id="28002"/>
    <lineage>
        <taxon>Eukaryota</taxon>
        <taxon>Metamonada</taxon>
        <taxon>Diplomonadida</taxon>
        <taxon>Hexamitidae</taxon>
        <taxon>Hexamitinae</taxon>
        <taxon>Hexamita</taxon>
    </lineage>
</organism>
<dbReference type="EMBL" id="CATOUU010000590">
    <property type="protein sequence ID" value="CAI9934864.1"/>
    <property type="molecule type" value="Genomic_DNA"/>
</dbReference>
<name>A0AA86P9Y8_9EUKA</name>
<comment type="caution">
    <text evidence="1">The sequence shown here is derived from an EMBL/GenBank/DDBJ whole genome shotgun (WGS) entry which is preliminary data.</text>
</comment>
<proteinExistence type="predicted"/>
<keyword evidence="5" id="KW-1185">Reference proteome</keyword>
<dbReference type="EMBL" id="CATOUU010000590">
    <property type="protein sequence ID" value="CAI9934861.1"/>
    <property type="molecule type" value="Genomic_DNA"/>
</dbReference>
<evidence type="ECO:0000313" key="5">
    <source>
        <dbReference type="Proteomes" id="UP001642409"/>
    </source>
</evidence>
<gene>
    <name evidence="1" type="ORF">HINF_LOCUS22506</name>
    <name evidence="2" type="ORF">HINF_LOCUS22509</name>
    <name evidence="3" type="ORF">HINF_LOCUS27120</name>
    <name evidence="4" type="ORF">HINF_LOCUS27123</name>
</gene>
<dbReference type="Proteomes" id="UP001642409">
    <property type="component" value="Unassembled WGS sequence"/>
</dbReference>
<reference evidence="3 5" key="2">
    <citation type="submission" date="2024-07" db="EMBL/GenBank/DDBJ databases">
        <authorList>
            <person name="Akdeniz Z."/>
        </authorList>
    </citation>
    <scope>NUCLEOTIDE SEQUENCE [LARGE SCALE GENOMIC DNA]</scope>
</reference>